<evidence type="ECO:0000256" key="1">
    <source>
        <dbReference type="SAM" id="Coils"/>
    </source>
</evidence>
<keyword evidence="5" id="KW-1185">Reference proteome</keyword>
<gene>
    <name evidence="4" type="ORF">PEDI_10540</name>
</gene>
<comment type="caution">
    <text evidence="4">The sequence shown here is derived from an EMBL/GenBank/DDBJ whole genome shotgun (WGS) entry which is preliminary data.</text>
</comment>
<dbReference type="PANTHER" id="PTHR33055:SF13">
    <property type="entry name" value="TRANSPOSASE"/>
    <property type="match status" value="1"/>
</dbReference>
<dbReference type="Pfam" id="PF01548">
    <property type="entry name" value="DEDD_Tnp_IS110"/>
    <property type="match status" value="1"/>
</dbReference>
<dbReference type="GO" id="GO:0003677">
    <property type="term" value="F:DNA binding"/>
    <property type="evidence" value="ECO:0007669"/>
    <property type="project" value="InterPro"/>
</dbReference>
<dbReference type="GO" id="GO:0004803">
    <property type="term" value="F:transposase activity"/>
    <property type="evidence" value="ECO:0007669"/>
    <property type="project" value="InterPro"/>
</dbReference>
<dbReference type="Pfam" id="PF02371">
    <property type="entry name" value="Transposase_20"/>
    <property type="match status" value="1"/>
</dbReference>
<feature type="domain" description="Transposase IS110-like N-terminal" evidence="2">
    <location>
        <begin position="7"/>
        <end position="160"/>
    </location>
</feature>
<protein>
    <submittedName>
        <fullName evidence="4">IS110 family transposase</fullName>
    </submittedName>
</protein>
<sequence length="323" mass="36758">MEIKYVAGVDIAKSDFKVSLVLGFSDREPKVLGSRKFKNTEKGFDELVSWAAKKCKLDLPLSFVMEATGNYHEKLAWYLNLNSHRLSVVLANRAKSYMKSIGHKTKNDKMDAKGLAFMGAFQHLKEWEPMSKDLYQLRGRTRLLEDLLKVETSLKNRMEHAKHTMIIVEEAQQCLQEAIDAIETQISKCREQIKEVVQKDPELARKIEFLTSIKGIGPITAATIIAETNGFLLFENLRQLTSYAGYDVQENQSGQKEGKTSISKKGNSHIRRILHMAALNVVKHEKGAFKALQERIYKKTNIKMRVCGRAVQIIKDNVYPLAQ</sequence>
<dbReference type="GO" id="GO:0006313">
    <property type="term" value="P:DNA transposition"/>
    <property type="evidence" value="ECO:0007669"/>
    <property type="project" value="InterPro"/>
</dbReference>
<evidence type="ECO:0000313" key="4">
    <source>
        <dbReference type="EMBL" id="GJM60502.1"/>
    </source>
</evidence>
<reference evidence="4 5" key="1">
    <citation type="submission" date="2021-12" db="EMBL/GenBank/DDBJ databases">
        <title>Genome sequencing of bacteria with rrn-lacking chromosome and rrn-plasmid.</title>
        <authorList>
            <person name="Anda M."/>
            <person name="Iwasaki W."/>
        </authorList>
    </citation>
    <scope>NUCLEOTIDE SEQUENCE [LARGE SCALE GENOMIC DNA]</scope>
    <source>
        <strain evidence="4 5">NBRC 15940</strain>
    </source>
</reference>
<organism evidence="4 5">
    <name type="scientific">Persicobacter diffluens</name>
    <dbReference type="NCBI Taxonomy" id="981"/>
    <lineage>
        <taxon>Bacteria</taxon>
        <taxon>Pseudomonadati</taxon>
        <taxon>Bacteroidota</taxon>
        <taxon>Cytophagia</taxon>
        <taxon>Cytophagales</taxon>
        <taxon>Persicobacteraceae</taxon>
        <taxon>Persicobacter</taxon>
    </lineage>
</organism>
<dbReference type="AlphaFoldDB" id="A0AAN4VW42"/>
<evidence type="ECO:0000259" key="3">
    <source>
        <dbReference type="Pfam" id="PF02371"/>
    </source>
</evidence>
<dbReference type="InterPro" id="IPR002525">
    <property type="entry name" value="Transp_IS110-like_N"/>
</dbReference>
<keyword evidence="1" id="KW-0175">Coiled coil</keyword>
<dbReference type="InterPro" id="IPR047650">
    <property type="entry name" value="Transpos_IS110"/>
</dbReference>
<evidence type="ECO:0000313" key="5">
    <source>
        <dbReference type="Proteomes" id="UP001310022"/>
    </source>
</evidence>
<dbReference type="Proteomes" id="UP001310022">
    <property type="component" value="Unassembled WGS sequence"/>
</dbReference>
<feature type="domain" description="Transposase IS116/IS110/IS902 C-terminal" evidence="3">
    <location>
        <begin position="209"/>
        <end position="291"/>
    </location>
</feature>
<dbReference type="PANTHER" id="PTHR33055">
    <property type="entry name" value="TRANSPOSASE FOR INSERTION SEQUENCE ELEMENT IS1111A"/>
    <property type="match status" value="1"/>
</dbReference>
<dbReference type="RefSeq" id="WP_338236235.1">
    <property type="nucleotide sequence ID" value="NZ_BQKE01000001.1"/>
</dbReference>
<dbReference type="NCBIfam" id="NF033542">
    <property type="entry name" value="transpos_IS110"/>
    <property type="match status" value="1"/>
</dbReference>
<dbReference type="EMBL" id="BQKE01000001">
    <property type="protein sequence ID" value="GJM60502.1"/>
    <property type="molecule type" value="Genomic_DNA"/>
</dbReference>
<accession>A0AAN4VW42</accession>
<name>A0AAN4VW42_9BACT</name>
<feature type="coiled-coil region" evidence="1">
    <location>
        <begin position="172"/>
        <end position="199"/>
    </location>
</feature>
<evidence type="ECO:0000259" key="2">
    <source>
        <dbReference type="Pfam" id="PF01548"/>
    </source>
</evidence>
<dbReference type="InterPro" id="IPR003346">
    <property type="entry name" value="Transposase_20"/>
</dbReference>
<proteinExistence type="predicted"/>